<dbReference type="Proteomes" id="UP001358614">
    <property type="component" value="Chromosome 1"/>
</dbReference>
<reference evidence="2 3" key="1">
    <citation type="submission" date="2024-01" db="EMBL/GenBank/DDBJ databases">
        <title>Comparative genomics of Cryptococcus and Kwoniella reveals pathogenesis evolution and contrasting modes of karyotype evolution via chromosome fusion or intercentromeric recombination.</title>
        <authorList>
            <person name="Coelho M.A."/>
            <person name="David-Palma M."/>
            <person name="Shea T."/>
            <person name="Bowers K."/>
            <person name="McGinley-Smith S."/>
            <person name="Mohammad A.W."/>
            <person name="Gnirke A."/>
            <person name="Yurkov A.M."/>
            <person name="Nowrousian M."/>
            <person name="Sun S."/>
            <person name="Cuomo C.A."/>
            <person name="Heitman J."/>
        </authorList>
    </citation>
    <scope>NUCLEOTIDE SEQUENCE [LARGE SCALE GENOMIC DNA]</scope>
    <source>
        <strain evidence="2 3">PYCC6329</strain>
    </source>
</reference>
<feature type="compositionally biased region" description="Basic and acidic residues" evidence="1">
    <location>
        <begin position="133"/>
        <end position="145"/>
    </location>
</feature>
<proteinExistence type="predicted"/>
<dbReference type="GeneID" id="91103718"/>
<protein>
    <submittedName>
        <fullName evidence="2">Uncharacterized protein</fullName>
    </submittedName>
</protein>
<gene>
    <name evidence="2" type="ORF">V865_004917</name>
</gene>
<dbReference type="EMBL" id="CP144089">
    <property type="protein sequence ID" value="WWD06822.1"/>
    <property type="molecule type" value="Genomic_DNA"/>
</dbReference>
<keyword evidence="3" id="KW-1185">Reference proteome</keyword>
<dbReference type="RefSeq" id="XP_066084789.1">
    <property type="nucleotide sequence ID" value="XM_066228692.1"/>
</dbReference>
<feature type="region of interest" description="Disordered" evidence="1">
    <location>
        <begin position="126"/>
        <end position="153"/>
    </location>
</feature>
<name>A0AAX4KKI6_9TREE</name>
<evidence type="ECO:0000313" key="2">
    <source>
        <dbReference type="EMBL" id="WWD06822.1"/>
    </source>
</evidence>
<accession>A0AAX4KKI6</accession>
<sequence length="153" mass="15783">MSLSGSTAEDKSKVNDIGLMNDDVQGPGATVENPAGVFPEVGSQPAPPGSMPGSGAPDHHGDIRGVFGNPQVFNDTFGHLSSAFTDAINKIKDESASGVGSVGKILINKLESMRDEVDGWRMGKGLPEVEQAGGERNESVERAEGDGGGLYAD</sequence>
<dbReference type="AlphaFoldDB" id="A0AAX4KKI6"/>
<feature type="region of interest" description="Disordered" evidence="1">
    <location>
        <begin position="1"/>
        <end position="68"/>
    </location>
</feature>
<evidence type="ECO:0000313" key="3">
    <source>
        <dbReference type="Proteomes" id="UP001358614"/>
    </source>
</evidence>
<dbReference type="KEGG" id="ker:91103718"/>
<organism evidence="2 3">
    <name type="scientific">Kwoniella europaea PYCC6329</name>
    <dbReference type="NCBI Taxonomy" id="1423913"/>
    <lineage>
        <taxon>Eukaryota</taxon>
        <taxon>Fungi</taxon>
        <taxon>Dikarya</taxon>
        <taxon>Basidiomycota</taxon>
        <taxon>Agaricomycotina</taxon>
        <taxon>Tremellomycetes</taxon>
        <taxon>Tremellales</taxon>
        <taxon>Cryptococcaceae</taxon>
        <taxon>Kwoniella</taxon>
    </lineage>
</organism>
<evidence type="ECO:0000256" key="1">
    <source>
        <dbReference type="SAM" id="MobiDB-lite"/>
    </source>
</evidence>